<organism evidence="1 2">
    <name type="scientific">Sesamum alatum</name>
    <dbReference type="NCBI Taxonomy" id="300844"/>
    <lineage>
        <taxon>Eukaryota</taxon>
        <taxon>Viridiplantae</taxon>
        <taxon>Streptophyta</taxon>
        <taxon>Embryophyta</taxon>
        <taxon>Tracheophyta</taxon>
        <taxon>Spermatophyta</taxon>
        <taxon>Magnoliopsida</taxon>
        <taxon>eudicotyledons</taxon>
        <taxon>Gunneridae</taxon>
        <taxon>Pentapetalae</taxon>
        <taxon>asterids</taxon>
        <taxon>lamiids</taxon>
        <taxon>Lamiales</taxon>
        <taxon>Pedaliaceae</taxon>
        <taxon>Sesamum</taxon>
    </lineage>
</organism>
<protein>
    <submittedName>
        <fullName evidence="1">Uncharacterized protein</fullName>
    </submittedName>
</protein>
<dbReference type="EMBL" id="JACGWO010000002">
    <property type="protein sequence ID" value="KAK4435013.1"/>
    <property type="molecule type" value="Genomic_DNA"/>
</dbReference>
<reference evidence="1" key="1">
    <citation type="submission" date="2020-06" db="EMBL/GenBank/DDBJ databases">
        <authorList>
            <person name="Li T."/>
            <person name="Hu X."/>
            <person name="Zhang T."/>
            <person name="Song X."/>
            <person name="Zhang H."/>
            <person name="Dai N."/>
            <person name="Sheng W."/>
            <person name="Hou X."/>
            <person name="Wei L."/>
        </authorList>
    </citation>
    <scope>NUCLEOTIDE SEQUENCE</scope>
    <source>
        <strain evidence="1">3651</strain>
        <tissue evidence="1">Leaf</tissue>
    </source>
</reference>
<gene>
    <name evidence="1" type="ORF">Salat_0664300</name>
</gene>
<comment type="caution">
    <text evidence="1">The sequence shown here is derived from an EMBL/GenBank/DDBJ whole genome shotgun (WGS) entry which is preliminary data.</text>
</comment>
<evidence type="ECO:0000313" key="1">
    <source>
        <dbReference type="EMBL" id="KAK4435013.1"/>
    </source>
</evidence>
<accession>A0AAE1YSR7</accession>
<sequence length="127" mass="13445">MPLLKSLPIYASRPAVELIDGLAPFPAARVRKFLMPSHLFVAAASVALVSATFSLRVTGSIVPTGVPPVSFCWSPKFAATGKITSAGIGDFALLQNLLISILFGLGKTLEAVAEIYLGFRDVLWTAL</sequence>
<dbReference type="Proteomes" id="UP001293254">
    <property type="component" value="Unassembled WGS sequence"/>
</dbReference>
<proteinExistence type="predicted"/>
<evidence type="ECO:0000313" key="2">
    <source>
        <dbReference type="Proteomes" id="UP001293254"/>
    </source>
</evidence>
<dbReference type="AlphaFoldDB" id="A0AAE1YSR7"/>
<name>A0AAE1YSR7_9LAMI</name>
<reference evidence="1" key="2">
    <citation type="journal article" date="2024" name="Plant">
        <title>Genomic evolution and insights into agronomic trait innovations of Sesamum species.</title>
        <authorList>
            <person name="Miao H."/>
            <person name="Wang L."/>
            <person name="Qu L."/>
            <person name="Liu H."/>
            <person name="Sun Y."/>
            <person name="Le M."/>
            <person name="Wang Q."/>
            <person name="Wei S."/>
            <person name="Zheng Y."/>
            <person name="Lin W."/>
            <person name="Duan Y."/>
            <person name="Cao H."/>
            <person name="Xiong S."/>
            <person name="Wang X."/>
            <person name="Wei L."/>
            <person name="Li C."/>
            <person name="Ma Q."/>
            <person name="Ju M."/>
            <person name="Zhao R."/>
            <person name="Li G."/>
            <person name="Mu C."/>
            <person name="Tian Q."/>
            <person name="Mei H."/>
            <person name="Zhang T."/>
            <person name="Gao T."/>
            <person name="Zhang H."/>
        </authorList>
    </citation>
    <scope>NUCLEOTIDE SEQUENCE</scope>
    <source>
        <strain evidence="1">3651</strain>
    </source>
</reference>
<keyword evidence="2" id="KW-1185">Reference proteome</keyword>